<dbReference type="InterPro" id="IPR000276">
    <property type="entry name" value="GPCR_Rhodpsn"/>
</dbReference>
<dbReference type="Pfam" id="PF10320">
    <property type="entry name" value="7TM_GPCR_Srsx"/>
    <property type="match status" value="1"/>
</dbReference>
<feature type="transmembrane region" description="Helical" evidence="6">
    <location>
        <begin position="67"/>
        <end position="94"/>
    </location>
</feature>
<evidence type="ECO:0000256" key="4">
    <source>
        <dbReference type="ARBA" id="ARBA00022989"/>
    </source>
</evidence>
<feature type="domain" description="G-protein coupled receptors family 1 profile" evidence="7">
    <location>
        <begin position="1"/>
        <end position="171"/>
    </location>
</feature>
<dbReference type="InterPro" id="IPR019424">
    <property type="entry name" value="7TM_GPCR_Srsx"/>
</dbReference>
<evidence type="ECO:0000256" key="5">
    <source>
        <dbReference type="ARBA" id="ARBA00023136"/>
    </source>
</evidence>
<evidence type="ECO:0000259" key="7">
    <source>
        <dbReference type="PROSITE" id="PS50262"/>
    </source>
</evidence>
<dbReference type="Gene3D" id="1.20.1070.10">
    <property type="entry name" value="Rhodopsin 7-helix transmembrane proteins"/>
    <property type="match status" value="1"/>
</dbReference>
<reference evidence="9" key="1">
    <citation type="submission" date="2022-11" db="UniProtKB">
        <authorList>
            <consortium name="WormBaseParasite"/>
        </authorList>
    </citation>
    <scope>IDENTIFICATION</scope>
</reference>
<accession>A0A914DWJ1</accession>
<dbReference type="SUPFAM" id="SSF81321">
    <property type="entry name" value="Family A G protein-coupled receptor-like"/>
    <property type="match status" value="1"/>
</dbReference>
<proteinExistence type="predicted"/>
<name>A0A914DWJ1_9BILA</name>
<dbReference type="CDD" id="cd00637">
    <property type="entry name" value="7tm_classA_rhodopsin-like"/>
    <property type="match status" value="1"/>
</dbReference>
<evidence type="ECO:0000256" key="3">
    <source>
        <dbReference type="ARBA" id="ARBA00022692"/>
    </source>
</evidence>
<keyword evidence="4 6" id="KW-1133">Transmembrane helix</keyword>
<evidence type="ECO:0000256" key="2">
    <source>
        <dbReference type="ARBA" id="ARBA00022475"/>
    </source>
</evidence>
<dbReference type="AlphaFoldDB" id="A0A914DWJ1"/>
<keyword evidence="8" id="KW-1185">Reference proteome</keyword>
<dbReference type="PANTHER" id="PTHR22750">
    <property type="entry name" value="G-PROTEIN COUPLED RECEPTOR"/>
    <property type="match status" value="1"/>
</dbReference>
<dbReference type="InterPro" id="IPR017452">
    <property type="entry name" value="GPCR_Rhodpsn_7TM"/>
</dbReference>
<evidence type="ECO:0000313" key="8">
    <source>
        <dbReference type="Proteomes" id="UP000887540"/>
    </source>
</evidence>
<sequence length="226" mass="25317">MLSMALDRFLAIRKPLLYHQENSRNRLYISIFLSFFFGIFYVAFANYNPDNSLVKSCSIGGTVTLMFISAYAIFSFIMAVCILAAYSSSVAYLVKHSTIVDQRFKAALTRQRKVFASISLILLTYAVFWCLPLFAGIIVLVTNPNPILLGYMSMAIGLGSGLNSCVGIFIYLAKHPEIKKYFLQLFPSFKKLVEHEESQAVIGKAQLEVIPLLEINKDVQGPEKSV</sequence>
<keyword evidence="5 6" id="KW-0472">Membrane</keyword>
<dbReference type="GO" id="GO:0005886">
    <property type="term" value="C:plasma membrane"/>
    <property type="evidence" value="ECO:0007669"/>
    <property type="project" value="UniProtKB-SubCell"/>
</dbReference>
<evidence type="ECO:0000313" key="9">
    <source>
        <dbReference type="WBParaSite" id="ACRNAN_scaffold4042.g8410.t1"/>
    </source>
</evidence>
<keyword evidence="3 6" id="KW-0812">Transmembrane</keyword>
<dbReference type="SMART" id="SM01381">
    <property type="entry name" value="7TM_GPCR_Srsx"/>
    <property type="match status" value="1"/>
</dbReference>
<dbReference type="GO" id="GO:0004930">
    <property type="term" value="F:G protein-coupled receptor activity"/>
    <property type="evidence" value="ECO:0007669"/>
    <property type="project" value="InterPro"/>
</dbReference>
<dbReference type="PROSITE" id="PS50262">
    <property type="entry name" value="G_PROTEIN_RECEP_F1_2"/>
    <property type="match status" value="1"/>
</dbReference>
<evidence type="ECO:0000256" key="1">
    <source>
        <dbReference type="ARBA" id="ARBA00004651"/>
    </source>
</evidence>
<organism evidence="8 9">
    <name type="scientific">Acrobeloides nanus</name>
    <dbReference type="NCBI Taxonomy" id="290746"/>
    <lineage>
        <taxon>Eukaryota</taxon>
        <taxon>Metazoa</taxon>
        <taxon>Ecdysozoa</taxon>
        <taxon>Nematoda</taxon>
        <taxon>Chromadorea</taxon>
        <taxon>Rhabditida</taxon>
        <taxon>Tylenchina</taxon>
        <taxon>Cephalobomorpha</taxon>
        <taxon>Cephaloboidea</taxon>
        <taxon>Cephalobidae</taxon>
        <taxon>Acrobeloides</taxon>
    </lineage>
</organism>
<dbReference type="Proteomes" id="UP000887540">
    <property type="component" value="Unplaced"/>
</dbReference>
<protein>
    <submittedName>
        <fullName evidence="9">G-protein coupled receptors family 1 profile domain-containing protein</fullName>
    </submittedName>
</protein>
<evidence type="ECO:0000256" key="6">
    <source>
        <dbReference type="SAM" id="Phobius"/>
    </source>
</evidence>
<keyword evidence="2" id="KW-1003">Cell membrane</keyword>
<feature type="transmembrane region" description="Helical" evidence="6">
    <location>
        <begin position="114"/>
        <end position="141"/>
    </location>
</feature>
<dbReference type="WBParaSite" id="ACRNAN_scaffold4042.g8410.t1">
    <property type="protein sequence ID" value="ACRNAN_scaffold4042.g8410.t1"/>
    <property type="gene ID" value="ACRNAN_scaffold4042.g8410"/>
</dbReference>
<feature type="transmembrane region" description="Helical" evidence="6">
    <location>
        <begin position="27"/>
        <end position="47"/>
    </location>
</feature>
<feature type="transmembrane region" description="Helical" evidence="6">
    <location>
        <begin position="147"/>
        <end position="173"/>
    </location>
</feature>
<comment type="subcellular location">
    <subcellularLocation>
        <location evidence="1">Cell membrane</location>
        <topology evidence="1">Multi-pass membrane protein</topology>
    </subcellularLocation>
</comment>